<comment type="caution">
    <text evidence="1">The sequence shown here is derived from an EMBL/GenBank/DDBJ whole genome shotgun (WGS) entry which is preliminary data.</text>
</comment>
<sequence>MNNNAKTKIGACGICCTTCGLYVKKICSGCNKTKEGVEFLKRINANCPVLECAVKNKIDVCSKGCERFPCNRFKNWPLSKEWLQMYKSRLKGGK</sequence>
<dbReference type="EMBL" id="PCWK01000004">
    <property type="protein sequence ID" value="PIR02840.1"/>
    <property type="molecule type" value="Genomic_DNA"/>
</dbReference>
<evidence type="ECO:0000313" key="2">
    <source>
        <dbReference type="Proteomes" id="UP000231139"/>
    </source>
</evidence>
<protein>
    <recommendedName>
        <fullName evidence="3">DUF3795 domain-containing protein</fullName>
    </recommendedName>
</protein>
<proteinExistence type="predicted"/>
<dbReference type="AlphaFoldDB" id="A0A2H0N1S6"/>
<organism evidence="1 2">
    <name type="scientific">Candidatus Nealsonbacteria bacterium CG11_big_fil_rev_8_21_14_0_20_35_11</name>
    <dbReference type="NCBI Taxonomy" id="1974713"/>
    <lineage>
        <taxon>Bacteria</taxon>
        <taxon>Candidatus Nealsoniibacteriota</taxon>
    </lineage>
</organism>
<dbReference type="Proteomes" id="UP000231139">
    <property type="component" value="Unassembled WGS sequence"/>
</dbReference>
<accession>A0A2H0N1S6</accession>
<evidence type="ECO:0000313" key="1">
    <source>
        <dbReference type="EMBL" id="PIR02840.1"/>
    </source>
</evidence>
<name>A0A2H0N1S6_9BACT</name>
<reference evidence="1 2" key="1">
    <citation type="submission" date="2017-09" db="EMBL/GenBank/DDBJ databases">
        <title>Depth-based differentiation of microbial function through sediment-hosted aquifers and enrichment of novel symbionts in the deep terrestrial subsurface.</title>
        <authorList>
            <person name="Probst A.J."/>
            <person name="Ladd B."/>
            <person name="Jarett J.K."/>
            <person name="Geller-Mcgrath D.E."/>
            <person name="Sieber C.M."/>
            <person name="Emerson J.B."/>
            <person name="Anantharaman K."/>
            <person name="Thomas B.C."/>
            <person name="Malmstrom R."/>
            <person name="Stieglmeier M."/>
            <person name="Klingl A."/>
            <person name="Woyke T."/>
            <person name="Ryan C.M."/>
            <person name="Banfield J.F."/>
        </authorList>
    </citation>
    <scope>NUCLEOTIDE SEQUENCE [LARGE SCALE GENOMIC DNA]</scope>
    <source>
        <strain evidence="1">CG11_big_fil_rev_8_21_14_0_20_35_11</strain>
    </source>
</reference>
<gene>
    <name evidence="1" type="ORF">COV62_00195</name>
</gene>
<evidence type="ECO:0008006" key="3">
    <source>
        <dbReference type="Google" id="ProtNLM"/>
    </source>
</evidence>